<gene>
    <name evidence="1" type="ORF">IHE45_09G083500</name>
</gene>
<name>A0ACB7VGI8_DIOAL</name>
<reference evidence="2" key="1">
    <citation type="journal article" date="2022" name="Nat. Commun.">
        <title>Chromosome evolution and the genetic basis of agronomically important traits in greater yam.</title>
        <authorList>
            <person name="Bredeson J.V."/>
            <person name="Lyons J.B."/>
            <person name="Oniyinde I.O."/>
            <person name="Okereke N.R."/>
            <person name="Kolade O."/>
            <person name="Nnabue I."/>
            <person name="Nwadili C.O."/>
            <person name="Hribova E."/>
            <person name="Parker M."/>
            <person name="Nwogha J."/>
            <person name="Shu S."/>
            <person name="Carlson J."/>
            <person name="Kariba R."/>
            <person name="Muthemba S."/>
            <person name="Knop K."/>
            <person name="Barton G.J."/>
            <person name="Sherwood A.V."/>
            <person name="Lopez-Montes A."/>
            <person name="Asiedu R."/>
            <person name="Jamnadass R."/>
            <person name="Muchugi A."/>
            <person name="Goodstein D."/>
            <person name="Egesi C.N."/>
            <person name="Featherston J."/>
            <person name="Asfaw A."/>
            <person name="Simpson G.G."/>
            <person name="Dolezel J."/>
            <person name="Hendre P.S."/>
            <person name="Van Deynze A."/>
            <person name="Kumar P.L."/>
            <person name="Obidiegwu J.E."/>
            <person name="Bhattacharjee R."/>
            <person name="Rokhsar D.S."/>
        </authorList>
    </citation>
    <scope>NUCLEOTIDE SEQUENCE [LARGE SCALE GENOMIC DNA]</scope>
    <source>
        <strain evidence="2">cv. TDa95/00328</strain>
    </source>
</reference>
<evidence type="ECO:0000313" key="2">
    <source>
        <dbReference type="Proteomes" id="UP000827976"/>
    </source>
</evidence>
<protein>
    <submittedName>
        <fullName evidence="1">Uncharacterized protein</fullName>
    </submittedName>
</protein>
<dbReference type="Proteomes" id="UP000827976">
    <property type="component" value="Chromosome 9"/>
</dbReference>
<keyword evidence="2" id="KW-1185">Reference proteome</keyword>
<proteinExistence type="predicted"/>
<sequence>MWLHMPSRAKQNSFLFLFFEAMGLQRSMLALSVMFLICLNSGFFGVAEARALPLINQDRYVKVLASLGIMCECCDGDGGACRSTWDSTCAKLNCHNWKFL</sequence>
<accession>A0ACB7VGI8</accession>
<comment type="caution">
    <text evidence="1">The sequence shown here is derived from an EMBL/GenBank/DDBJ whole genome shotgun (WGS) entry which is preliminary data.</text>
</comment>
<organism evidence="1 2">
    <name type="scientific">Dioscorea alata</name>
    <name type="common">Purple yam</name>
    <dbReference type="NCBI Taxonomy" id="55571"/>
    <lineage>
        <taxon>Eukaryota</taxon>
        <taxon>Viridiplantae</taxon>
        <taxon>Streptophyta</taxon>
        <taxon>Embryophyta</taxon>
        <taxon>Tracheophyta</taxon>
        <taxon>Spermatophyta</taxon>
        <taxon>Magnoliopsida</taxon>
        <taxon>Liliopsida</taxon>
        <taxon>Dioscoreales</taxon>
        <taxon>Dioscoreaceae</taxon>
        <taxon>Dioscorea</taxon>
    </lineage>
</organism>
<dbReference type="EMBL" id="CM037019">
    <property type="protein sequence ID" value="KAH7672837.1"/>
    <property type="molecule type" value="Genomic_DNA"/>
</dbReference>
<evidence type="ECO:0000313" key="1">
    <source>
        <dbReference type="EMBL" id="KAH7672837.1"/>
    </source>
</evidence>